<keyword evidence="4 5" id="KW-0472">Membrane</keyword>
<keyword evidence="2 5" id="KW-0812">Transmembrane</keyword>
<name>A0A9X7Z912_9BACL</name>
<dbReference type="RefSeq" id="WP_206658183.1">
    <property type="nucleotide sequence ID" value="NZ_CP071182.1"/>
</dbReference>
<protein>
    <submittedName>
        <fullName evidence="7">ABC transporter permease</fullName>
    </submittedName>
</protein>
<feature type="transmembrane region" description="Helical" evidence="5">
    <location>
        <begin position="276"/>
        <end position="296"/>
    </location>
</feature>
<accession>A0A9X7Z912</accession>
<feature type="transmembrane region" description="Helical" evidence="5">
    <location>
        <begin position="337"/>
        <end position="358"/>
    </location>
</feature>
<dbReference type="KEGG" id="afx:JZ786_07955"/>
<gene>
    <name evidence="7" type="ORF">JZ786_07955</name>
</gene>
<dbReference type="InterPro" id="IPR051328">
    <property type="entry name" value="T7SS_ABC-Transporter"/>
</dbReference>
<dbReference type="EMBL" id="CP071182">
    <property type="protein sequence ID" value="QSO48871.1"/>
    <property type="molecule type" value="Genomic_DNA"/>
</dbReference>
<keyword evidence="3 5" id="KW-1133">Transmembrane helix</keyword>
<feature type="transmembrane region" description="Helical" evidence="5">
    <location>
        <begin position="167"/>
        <end position="188"/>
    </location>
</feature>
<dbReference type="Proteomes" id="UP000663505">
    <property type="component" value="Chromosome"/>
</dbReference>
<dbReference type="Pfam" id="PF12698">
    <property type="entry name" value="ABC2_membrane_3"/>
    <property type="match status" value="1"/>
</dbReference>
<organism evidence="7 8">
    <name type="scientific">Alicyclobacillus mengziensis</name>
    <dbReference type="NCBI Taxonomy" id="2931921"/>
    <lineage>
        <taxon>Bacteria</taxon>
        <taxon>Bacillati</taxon>
        <taxon>Bacillota</taxon>
        <taxon>Bacilli</taxon>
        <taxon>Bacillales</taxon>
        <taxon>Alicyclobacillaceae</taxon>
        <taxon>Alicyclobacillus</taxon>
    </lineage>
</organism>
<keyword evidence="8" id="KW-1185">Reference proteome</keyword>
<dbReference type="Gene3D" id="3.40.1710.10">
    <property type="entry name" value="abc type-2 transporter like domain"/>
    <property type="match status" value="1"/>
</dbReference>
<comment type="subcellular location">
    <subcellularLocation>
        <location evidence="1">Membrane</location>
        <topology evidence="1">Multi-pass membrane protein</topology>
    </subcellularLocation>
</comment>
<evidence type="ECO:0000313" key="7">
    <source>
        <dbReference type="EMBL" id="QSO48871.1"/>
    </source>
</evidence>
<evidence type="ECO:0000256" key="2">
    <source>
        <dbReference type="ARBA" id="ARBA00022692"/>
    </source>
</evidence>
<dbReference type="PANTHER" id="PTHR43077:SF10">
    <property type="entry name" value="TRANSPORT PERMEASE PROTEIN"/>
    <property type="match status" value="1"/>
</dbReference>
<dbReference type="InterPro" id="IPR013525">
    <property type="entry name" value="ABC2_TM"/>
</dbReference>
<feature type="transmembrane region" description="Helical" evidence="5">
    <location>
        <begin position="209"/>
        <end position="240"/>
    </location>
</feature>
<dbReference type="GO" id="GO:0140359">
    <property type="term" value="F:ABC-type transporter activity"/>
    <property type="evidence" value="ECO:0007669"/>
    <property type="project" value="InterPro"/>
</dbReference>
<evidence type="ECO:0000256" key="1">
    <source>
        <dbReference type="ARBA" id="ARBA00004141"/>
    </source>
</evidence>
<proteinExistence type="predicted"/>
<dbReference type="GO" id="GO:0016020">
    <property type="term" value="C:membrane"/>
    <property type="evidence" value="ECO:0007669"/>
    <property type="project" value="UniProtKB-SubCell"/>
</dbReference>
<evidence type="ECO:0000259" key="6">
    <source>
        <dbReference type="Pfam" id="PF12698"/>
    </source>
</evidence>
<evidence type="ECO:0000256" key="5">
    <source>
        <dbReference type="SAM" id="Phobius"/>
    </source>
</evidence>
<evidence type="ECO:0000256" key="4">
    <source>
        <dbReference type="ARBA" id="ARBA00023136"/>
    </source>
</evidence>
<dbReference type="AlphaFoldDB" id="A0A9X7Z912"/>
<sequence>MGLRAAFHIMRNDLRLNLVAPFATLLSLIVPINFLFLFVLFAVGGAKVPVGVVMSGHGTYDASFLHALQSALTFHIHNVPSSAAGQGLIQRHQSVATIQIPRGFSTAIKNHQSTSIPLTLNNLNADFADDVRRAMPLAILNFYHNVFPSAIPFDWQEVDTYAHNVTFLGYLSVSIQTVALLIGGLLFGGRGAAREWELGTMKELMLAPIPSWSVVLGKLAAGMVNGIASAALIFLVLLLLGLRPLFWAQFLAVTLVTLFVFISLGVAIGSIAKSQFIVTPFAFALGLPLFFISGAFGPISWSTPAAAAIARVFPVAYANAAFQHAVHGYWPIDTTPVWLWSILLGWAAFALAASWLAYHRAAAKH</sequence>
<evidence type="ECO:0000313" key="8">
    <source>
        <dbReference type="Proteomes" id="UP000663505"/>
    </source>
</evidence>
<reference evidence="7 8" key="1">
    <citation type="submission" date="2021-02" db="EMBL/GenBank/DDBJ databases">
        <title>Alicyclobacillus curvatus sp. nov. and Alicyclobacillus mengziensis sp. nov., two acidophilic bacteria isolated from acid mine drainage.</title>
        <authorList>
            <person name="Huang Y."/>
        </authorList>
    </citation>
    <scope>NUCLEOTIDE SEQUENCE [LARGE SCALE GENOMIC DNA]</scope>
    <source>
        <strain evidence="7 8">S30H14</strain>
    </source>
</reference>
<feature type="transmembrane region" description="Helical" evidence="5">
    <location>
        <begin position="246"/>
        <end position="269"/>
    </location>
</feature>
<feature type="domain" description="ABC-2 type transporter transmembrane" evidence="6">
    <location>
        <begin position="24"/>
        <end position="353"/>
    </location>
</feature>
<feature type="transmembrane region" description="Helical" evidence="5">
    <location>
        <begin position="20"/>
        <end position="44"/>
    </location>
</feature>
<dbReference type="PANTHER" id="PTHR43077">
    <property type="entry name" value="TRANSPORT PERMEASE YVFS-RELATED"/>
    <property type="match status" value="1"/>
</dbReference>
<evidence type="ECO:0000256" key="3">
    <source>
        <dbReference type="ARBA" id="ARBA00022989"/>
    </source>
</evidence>